<dbReference type="AlphaFoldDB" id="A0A2H3CQ84"/>
<gene>
    <name evidence="2" type="ORF">ARMGADRAFT_1036522</name>
</gene>
<dbReference type="OMA" id="CDKVAEP"/>
<evidence type="ECO:0000256" key="1">
    <source>
        <dbReference type="SAM" id="MobiDB-lite"/>
    </source>
</evidence>
<proteinExistence type="predicted"/>
<keyword evidence="3" id="KW-1185">Reference proteome</keyword>
<evidence type="ECO:0000313" key="3">
    <source>
        <dbReference type="Proteomes" id="UP000217790"/>
    </source>
</evidence>
<dbReference type="InParanoid" id="A0A2H3CQ84"/>
<feature type="region of interest" description="Disordered" evidence="1">
    <location>
        <begin position="101"/>
        <end position="143"/>
    </location>
</feature>
<sequence>MDSMDATFLSGIMDLTVQNLAADFHTETKDLFQSAKTHSEVACMYDWTIMGAIISESFWMKRTALWQSCMLSIYNSQCQEVKCDKVAEPQPMMDIEIPDSIATTSTGESPEIDESTVTEDGSSSHFCSEPPMSPKKRATSKDPNRYAMAATYAESIDSLSMSPEQLVAQTQYHSAQGATRLVTPGTNITQTQVGYQASSWEVIAGNLGLLHNLQDVQG</sequence>
<evidence type="ECO:0000313" key="2">
    <source>
        <dbReference type="EMBL" id="PBK85229.1"/>
    </source>
</evidence>
<protein>
    <submittedName>
        <fullName evidence="2">Uncharacterized protein</fullName>
    </submittedName>
</protein>
<dbReference type="Proteomes" id="UP000217790">
    <property type="component" value="Unassembled WGS sequence"/>
</dbReference>
<dbReference type="EMBL" id="KZ293692">
    <property type="protein sequence ID" value="PBK85229.1"/>
    <property type="molecule type" value="Genomic_DNA"/>
</dbReference>
<reference evidence="3" key="1">
    <citation type="journal article" date="2017" name="Nat. Ecol. Evol.">
        <title>Genome expansion and lineage-specific genetic innovations in the forest pathogenic fungi Armillaria.</title>
        <authorList>
            <person name="Sipos G."/>
            <person name="Prasanna A.N."/>
            <person name="Walter M.C."/>
            <person name="O'Connor E."/>
            <person name="Balint B."/>
            <person name="Krizsan K."/>
            <person name="Kiss B."/>
            <person name="Hess J."/>
            <person name="Varga T."/>
            <person name="Slot J."/>
            <person name="Riley R."/>
            <person name="Boka B."/>
            <person name="Rigling D."/>
            <person name="Barry K."/>
            <person name="Lee J."/>
            <person name="Mihaltcheva S."/>
            <person name="LaButti K."/>
            <person name="Lipzen A."/>
            <person name="Waldron R."/>
            <person name="Moloney N.M."/>
            <person name="Sperisen C."/>
            <person name="Kredics L."/>
            <person name="Vagvoelgyi C."/>
            <person name="Patrignani A."/>
            <person name="Fitzpatrick D."/>
            <person name="Nagy I."/>
            <person name="Doyle S."/>
            <person name="Anderson J.B."/>
            <person name="Grigoriev I.V."/>
            <person name="Gueldener U."/>
            <person name="Muensterkoetter M."/>
            <person name="Nagy L.G."/>
        </authorList>
    </citation>
    <scope>NUCLEOTIDE SEQUENCE [LARGE SCALE GENOMIC DNA]</scope>
    <source>
        <strain evidence="3">Ar21-2</strain>
    </source>
</reference>
<dbReference type="OrthoDB" id="10368622at2759"/>
<organism evidence="2 3">
    <name type="scientific">Armillaria gallica</name>
    <name type="common">Bulbous honey fungus</name>
    <name type="synonym">Armillaria bulbosa</name>
    <dbReference type="NCBI Taxonomy" id="47427"/>
    <lineage>
        <taxon>Eukaryota</taxon>
        <taxon>Fungi</taxon>
        <taxon>Dikarya</taxon>
        <taxon>Basidiomycota</taxon>
        <taxon>Agaricomycotina</taxon>
        <taxon>Agaricomycetes</taxon>
        <taxon>Agaricomycetidae</taxon>
        <taxon>Agaricales</taxon>
        <taxon>Marasmiineae</taxon>
        <taxon>Physalacriaceae</taxon>
        <taxon>Armillaria</taxon>
    </lineage>
</organism>
<accession>A0A2H3CQ84</accession>
<name>A0A2H3CQ84_ARMGA</name>